<dbReference type="AlphaFoldDB" id="A0A1I1QH10"/>
<reference evidence="2 3" key="1">
    <citation type="submission" date="2016-10" db="EMBL/GenBank/DDBJ databases">
        <authorList>
            <person name="de Groot N.N."/>
        </authorList>
    </citation>
    <scope>NUCLEOTIDE SEQUENCE [LARGE SCALE GENOMIC DNA]</scope>
    <source>
        <strain evidence="2 3">CGMCC 4.5739</strain>
    </source>
</reference>
<evidence type="ECO:0000313" key="3">
    <source>
        <dbReference type="Proteomes" id="UP000199207"/>
    </source>
</evidence>
<dbReference type="SUPFAM" id="SSF48452">
    <property type="entry name" value="TPR-like"/>
    <property type="match status" value="1"/>
</dbReference>
<sequence>MSTTRGRVLRQARTERQWTKSQLVARIRAAAQRHGYALPKDESISRRIASWENGHAVPDDFYLPLLCEVYGRTAEDLGYGAAEPEPEADEEAAELLLRLETARSVDAELIRGMRTQTDLIRLKDRKLGAAVLAEEMTAHLRQTEELLRFGIFHAERAGLAHVLADASALAGWQAIDTGSLRDAWEHFERAKAAAREADDPMLLAFATAEQAYVLLDLQRAGQALDLIQHAHHSQRQRLPALLRAWLYAAEAEAHAGLGNQSTALRTMDAAAGTLPTDSSNPDLPYLALNLVHLARWRGSVLAALGDTQAIEDLTQALAGMGNGTFTRAEAGLRVDLAGALIARGDAAEARTHIEQARRLVDIAGSARQRRRVENLTQRL</sequence>
<accession>A0A1I1QH10</accession>
<protein>
    <recommendedName>
        <fullName evidence="1">HTH cro/C1-type domain-containing protein</fullName>
    </recommendedName>
</protein>
<name>A0A1I1QH10_9ACTN</name>
<proteinExistence type="predicted"/>
<dbReference type="InterPro" id="IPR001387">
    <property type="entry name" value="Cro/C1-type_HTH"/>
</dbReference>
<dbReference type="InterPro" id="IPR011990">
    <property type="entry name" value="TPR-like_helical_dom_sf"/>
</dbReference>
<keyword evidence="3" id="KW-1185">Reference proteome</keyword>
<feature type="domain" description="HTH cro/C1-type" evidence="1">
    <location>
        <begin position="9"/>
        <end position="77"/>
    </location>
</feature>
<dbReference type="GO" id="GO:0003677">
    <property type="term" value="F:DNA binding"/>
    <property type="evidence" value="ECO:0007669"/>
    <property type="project" value="InterPro"/>
</dbReference>
<dbReference type="PROSITE" id="PS50943">
    <property type="entry name" value="HTH_CROC1"/>
    <property type="match status" value="1"/>
</dbReference>
<evidence type="ECO:0000259" key="1">
    <source>
        <dbReference type="PROSITE" id="PS50943"/>
    </source>
</evidence>
<evidence type="ECO:0000313" key="2">
    <source>
        <dbReference type="EMBL" id="SFD21366.1"/>
    </source>
</evidence>
<gene>
    <name evidence="2" type="ORF">SAMN05421773_111105</name>
</gene>
<dbReference type="Proteomes" id="UP000199207">
    <property type="component" value="Unassembled WGS sequence"/>
</dbReference>
<dbReference type="OrthoDB" id="3576575at2"/>
<dbReference type="STRING" id="910347.SAMN05421773_111105"/>
<dbReference type="EMBL" id="FOLM01000011">
    <property type="protein sequence ID" value="SFD21366.1"/>
    <property type="molecule type" value="Genomic_DNA"/>
</dbReference>
<dbReference type="Gene3D" id="1.10.260.40">
    <property type="entry name" value="lambda repressor-like DNA-binding domains"/>
    <property type="match status" value="1"/>
</dbReference>
<dbReference type="InterPro" id="IPR010982">
    <property type="entry name" value="Lambda_DNA-bd_dom_sf"/>
</dbReference>
<dbReference type="RefSeq" id="WP_093840180.1">
    <property type="nucleotide sequence ID" value="NZ_FOLM01000011.1"/>
</dbReference>
<organism evidence="2 3">
    <name type="scientific">Streptomyces aidingensis</name>
    <dbReference type="NCBI Taxonomy" id="910347"/>
    <lineage>
        <taxon>Bacteria</taxon>
        <taxon>Bacillati</taxon>
        <taxon>Actinomycetota</taxon>
        <taxon>Actinomycetes</taxon>
        <taxon>Kitasatosporales</taxon>
        <taxon>Streptomycetaceae</taxon>
        <taxon>Streptomyces</taxon>
    </lineage>
</organism>